<dbReference type="PANTHER" id="PTHR30191">
    <property type="entry name" value="FORMATE ACETYLTRANSFERASE"/>
    <property type="match status" value="1"/>
</dbReference>
<dbReference type="GO" id="GO:0008861">
    <property type="term" value="F:formate C-acetyltransferase activity"/>
    <property type="evidence" value="ECO:0007669"/>
    <property type="project" value="UniProtKB-EC"/>
</dbReference>
<keyword evidence="4" id="KW-0963">Cytoplasm</keyword>
<evidence type="ECO:0000256" key="10">
    <source>
        <dbReference type="SAM" id="MobiDB-lite"/>
    </source>
</evidence>
<evidence type="ECO:0000259" key="12">
    <source>
        <dbReference type="PROSITE" id="PS51554"/>
    </source>
</evidence>
<reference evidence="13" key="1">
    <citation type="journal article" date="2014" name="Int. J. Syst. Evol. Microbiol.">
        <title>Complete genome sequence of Corynebacterium casei LMG S-19264T (=DSM 44701T), isolated from a smear-ripened cheese.</title>
        <authorList>
            <consortium name="US DOE Joint Genome Institute (JGI-PGF)"/>
            <person name="Walter F."/>
            <person name="Albersmeier A."/>
            <person name="Kalinowski J."/>
            <person name="Ruckert C."/>
        </authorList>
    </citation>
    <scope>NUCLEOTIDE SEQUENCE</scope>
    <source>
        <strain evidence="13">JCM 4714</strain>
    </source>
</reference>
<keyword evidence="6 9" id="KW-0556">Organic radical</keyword>
<dbReference type="Gene3D" id="3.20.70.20">
    <property type="match status" value="2"/>
</dbReference>
<dbReference type="Proteomes" id="UP000655443">
    <property type="component" value="Unassembled WGS sequence"/>
</dbReference>
<comment type="caution">
    <text evidence="13">The sequence shown here is derived from an EMBL/GenBank/DDBJ whole genome shotgun (WGS) entry which is preliminary data.</text>
</comment>
<keyword evidence="7" id="KW-0012">Acyltransferase</keyword>
<reference evidence="13" key="2">
    <citation type="submission" date="2020-09" db="EMBL/GenBank/DDBJ databases">
        <authorList>
            <person name="Sun Q."/>
            <person name="Ohkuma M."/>
        </authorList>
    </citation>
    <scope>NUCLEOTIDE SEQUENCE</scope>
    <source>
        <strain evidence="13">JCM 4714</strain>
    </source>
</reference>
<dbReference type="Pfam" id="PF01228">
    <property type="entry name" value="Gly_radical"/>
    <property type="match status" value="1"/>
</dbReference>
<dbReference type="Pfam" id="PF02901">
    <property type="entry name" value="PFL-like"/>
    <property type="match status" value="1"/>
</dbReference>
<feature type="domain" description="PFL" evidence="12">
    <location>
        <begin position="22"/>
        <end position="257"/>
    </location>
</feature>
<evidence type="ECO:0000256" key="3">
    <source>
        <dbReference type="ARBA" id="ARBA00013214"/>
    </source>
</evidence>
<dbReference type="InterPro" id="IPR001150">
    <property type="entry name" value="Gly_radical"/>
</dbReference>
<evidence type="ECO:0000256" key="5">
    <source>
        <dbReference type="ARBA" id="ARBA00022679"/>
    </source>
</evidence>
<evidence type="ECO:0000313" key="14">
    <source>
        <dbReference type="Proteomes" id="UP000655443"/>
    </source>
</evidence>
<evidence type="ECO:0000256" key="8">
    <source>
        <dbReference type="ARBA" id="ARBA00049029"/>
    </source>
</evidence>
<evidence type="ECO:0000256" key="1">
    <source>
        <dbReference type="ARBA" id="ARBA00004496"/>
    </source>
</evidence>
<comment type="catalytic activity">
    <reaction evidence="8">
        <text>formate + acetyl-CoA = pyruvate + CoA</text>
        <dbReference type="Rhea" id="RHEA:11844"/>
        <dbReference type="ChEBI" id="CHEBI:15361"/>
        <dbReference type="ChEBI" id="CHEBI:15740"/>
        <dbReference type="ChEBI" id="CHEBI:57287"/>
        <dbReference type="ChEBI" id="CHEBI:57288"/>
        <dbReference type="EC" id="2.3.1.54"/>
    </reaction>
</comment>
<feature type="region of interest" description="Disordered" evidence="10">
    <location>
        <begin position="1"/>
        <end position="23"/>
    </location>
</feature>
<dbReference type="SUPFAM" id="SSF51998">
    <property type="entry name" value="PFL-like glycyl radical enzymes"/>
    <property type="match status" value="2"/>
</dbReference>
<accession>A0A918YEE6</accession>
<dbReference type="EMBL" id="BMVG01000002">
    <property type="protein sequence ID" value="GHE00571.1"/>
    <property type="molecule type" value="Genomic_DNA"/>
</dbReference>
<name>A0A918YEE6_9ACTN</name>
<dbReference type="PROSITE" id="PS51554">
    <property type="entry name" value="PFL"/>
    <property type="match status" value="1"/>
</dbReference>
<evidence type="ECO:0000256" key="6">
    <source>
        <dbReference type="ARBA" id="ARBA00022818"/>
    </source>
</evidence>
<evidence type="ECO:0000256" key="4">
    <source>
        <dbReference type="ARBA" id="ARBA00022490"/>
    </source>
</evidence>
<feature type="compositionally biased region" description="Polar residues" evidence="10">
    <location>
        <begin position="1"/>
        <end position="13"/>
    </location>
</feature>
<feature type="modified residue" description="Glycine radical" evidence="9">
    <location>
        <position position="359"/>
    </location>
</feature>
<dbReference type="GO" id="GO:0005829">
    <property type="term" value="C:cytosol"/>
    <property type="evidence" value="ECO:0007669"/>
    <property type="project" value="TreeGrafter"/>
</dbReference>
<sequence length="383" mass="41593">MTATPAEITTSTPAEDPAGTAPATVDAWTGFRSGRWRDTIDVRDFIQSNYTLYEVDASILSGPTERTTRVWEKLLAMFPEEIERSIHDVDVSTPSRIDAFAPGCIDPDLDLIVGLQTDAPLKRAIMPNGGWRMIEGALKAYGPDPAVREIYTKLRKTLNDGVFDAHTSEIRACRSSGIITGLPDAYGRGRIIGDYRRALYGVDRLVAAKKAVMVLLGTEPLTVQLIQEREETSEQIRALEELKSMALSYDYDISGPPAPAAKPSSGCTSPTSAGRASALSVAKLPYGDAEDGVSLTGTITPDALGRTPEERIANLSGVLDGFTASDGFHMNVNVLDEATLQDAMEPPEKYPRLTIKVSGYAVNFIRLTREQLDVINRTFHGSL</sequence>
<gene>
    <name evidence="13" type="ORF">GCM10010339_16270</name>
</gene>
<evidence type="ECO:0000259" key="11">
    <source>
        <dbReference type="PROSITE" id="PS51149"/>
    </source>
</evidence>
<proteinExistence type="inferred from homology"/>
<dbReference type="EC" id="2.3.1.54" evidence="3"/>
<keyword evidence="14" id="KW-1185">Reference proteome</keyword>
<evidence type="ECO:0000256" key="7">
    <source>
        <dbReference type="ARBA" id="ARBA00023315"/>
    </source>
</evidence>
<comment type="similarity">
    <text evidence="2">Belongs to the glycyl radical enzyme (GRE) family. PFL subfamily.</text>
</comment>
<comment type="subcellular location">
    <subcellularLocation>
        <location evidence="1">Cytoplasm</location>
    </subcellularLocation>
</comment>
<keyword evidence="5" id="KW-0808">Transferase</keyword>
<feature type="domain" description="Glycine radical" evidence="11">
    <location>
        <begin position="259"/>
        <end position="383"/>
    </location>
</feature>
<dbReference type="InterPro" id="IPR050244">
    <property type="entry name" value="Auton_GlycylRad_Cofactor"/>
</dbReference>
<organism evidence="13 14">
    <name type="scientific">Streptomyces alanosinicus</name>
    <dbReference type="NCBI Taxonomy" id="68171"/>
    <lineage>
        <taxon>Bacteria</taxon>
        <taxon>Bacillati</taxon>
        <taxon>Actinomycetota</taxon>
        <taxon>Actinomycetes</taxon>
        <taxon>Kitasatosporales</taxon>
        <taxon>Streptomycetaceae</taxon>
        <taxon>Streptomyces</taxon>
    </lineage>
</organism>
<dbReference type="PROSITE" id="PS51149">
    <property type="entry name" value="GLY_RADICAL_2"/>
    <property type="match status" value="1"/>
</dbReference>
<dbReference type="InterPro" id="IPR004184">
    <property type="entry name" value="PFL_dom"/>
</dbReference>
<protein>
    <recommendedName>
        <fullName evidence="3">formate C-acetyltransferase</fullName>
        <ecNumber evidence="3">2.3.1.54</ecNumber>
    </recommendedName>
</protein>
<evidence type="ECO:0000256" key="9">
    <source>
        <dbReference type="PROSITE-ProRule" id="PRU00493"/>
    </source>
</evidence>
<dbReference type="AlphaFoldDB" id="A0A918YEE6"/>
<dbReference type="PANTHER" id="PTHR30191:SF0">
    <property type="entry name" value="FORMATE ACETYLTRANSFERASE 1"/>
    <property type="match status" value="1"/>
</dbReference>
<evidence type="ECO:0000256" key="2">
    <source>
        <dbReference type="ARBA" id="ARBA00008375"/>
    </source>
</evidence>
<evidence type="ECO:0000313" key="13">
    <source>
        <dbReference type="EMBL" id="GHE00571.1"/>
    </source>
</evidence>